<evidence type="ECO:0000313" key="7">
    <source>
        <dbReference type="EMBL" id="KAH6598218.1"/>
    </source>
</evidence>
<dbReference type="HAMAP" id="MF_00518">
    <property type="entry name" value="Deacylase_Dtd"/>
    <property type="match status" value="1"/>
</dbReference>
<protein>
    <recommendedName>
        <fullName evidence="3 6">D-aminoacyl-tRNA deacylase</fullName>
        <ecNumber evidence="2 6">3.1.1.96</ecNumber>
    </recommendedName>
</protein>
<dbReference type="Proteomes" id="UP001648503">
    <property type="component" value="Unassembled WGS sequence"/>
</dbReference>
<sequence>MRAVIQRVSSASVTVNGAIVSSIGKGVLVLVGIKTSDVESDVDYIVKKIVSARMFENVSTGKQWDASVKDISGDILCVSQFTLYAKTSKGSKPDFHQAMKSTESMAMYHSFLAKMKTAYDADKIKDGIFGETMKVDIVNEGPVTIILDTEQK</sequence>
<gene>
    <name evidence="7" type="ORF">BASA50_003833</name>
</gene>
<comment type="subcellular location">
    <subcellularLocation>
        <location evidence="6">Cytoplasm</location>
    </subcellularLocation>
</comment>
<dbReference type="PANTHER" id="PTHR10472">
    <property type="entry name" value="D-TYROSYL-TRNA TYR DEACYLASE"/>
    <property type="match status" value="1"/>
</dbReference>
<comment type="similarity">
    <text evidence="1 6">Belongs to the DTD family.</text>
</comment>
<proteinExistence type="inferred from homology"/>
<dbReference type="EC" id="3.1.1.96" evidence="2 6"/>
<keyword evidence="6" id="KW-0963">Cytoplasm</keyword>
<dbReference type="Pfam" id="PF02580">
    <property type="entry name" value="Tyr_Deacylase"/>
    <property type="match status" value="1"/>
</dbReference>
<dbReference type="InterPro" id="IPR023509">
    <property type="entry name" value="DTD-like_sf"/>
</dbReference>
<comment type="catalytic activity">
    <reaction evidence="5">
        <text>a D-aminoacyl-tRNA + H2O = a tRNA + a D-alpha-amino acid + H(+)</text>
        <dbReference type="Rhea" id="RHEA:13953"/>
        <dbReference type="Rhea" id="RHEA-COMP:10123"/>
        <dbReference type="Rhea" id="RHEA-COMP:10124"/>
        <dbReference type="ChEBI" id="CHEBI:15377"/>
        <dbReference type="ChEBI" id="CHEBI:15378"/>
        <dbReference type="ChEBI" id="CHEBI:59871"/>
        <dbReference type="ChEBI" id="CHEBI:78442"/>
        <dbReference type="ChEBI" id="CHEBI:79333"/>
        <dbReference type="EC" id="3.1.1.96"/>
    </reaction>
</comment>
<dbReference type="SUPFAM" id="SSF69500">
    <property type="entry name" value="DTD-like"/>
    <property type="match status" value="1"/>
</dbReference>
<evidence type="ECO:0000256" key="5">
    <source>
        <dbReference type="ARBA" id="ARBA00048018"/>
    </source>
</evidence>
<evidence type="ECO:0000256" key="2">
    <source>
        <dbReference type="ARBA" id="ARBA00013056"/>
    </source>
</evidence>
<dbReference type="InterPro" id="IPR003732">
    <property type="entry name" value="Daa-tRNA_deacyls_DTD"/>
</dbReference>
<keyword evidence="6" id="KW-0378">Hydrolase</keyword>
<dbReference type="NCBIfam" id="TIGR00256">
    <property type="entry name" value="D-aminoacyl-tRNA deacylase"/>
    <property type="match status" value="1"/>
</dbReference>
<accession>A0ABQ8FK82</accession>
<keyword evidence="8" id="KW-1185">Reference proteome</keyword>
<organism evidence="7 8">
    <name type="scientific">Batrachochytrium salamandrivorans</name>
    <dbReference type="NCBI Taxonomy" id="1357716"/>
    <lineage>
        <taxon>Eukaryota</taxon>
        <taxon>Fungi</taxon>
        <taxon>Fungi incertae sedis</taxon>
        <taxon>Chytridiomycota</taxon>
        <taxon>Chytridiomycota incertae sedis</taxon>
        <taxon>Chytridiomycetes</taxon>
        <taxon>Rhizophydiales</taxon>
        <taxon>Rhizophydiales incertae sedis</taxon>
        <taxon>Batrachochytrium</taxon>
    </lineage>
</organism>
<keyword evidence="6" id="KW-0820">tRNA-binding</keyword>
<reference evidence="7 8" key="1">
    <citation type="submission" date="2021-02" db="EMBL/GenBank/DDBJ databases">
        <title>Variation within the Batrachochytrium salamandrivorans European outbreak.</title>
        <authorList>
            <person name="Kelly M."/>
            <person name="Pasmans F."/>
            <person name="Shea T.P."/>
            <person name="Munoz J.F."/>
            <person name="Carranza S."/>
            <person name="Cuomo C.A."/>
            <person name="Martel A."/>
        </authorList>
    </citation>
    <scope>NUCLEOTIDE SEQUENCE [LARGE SCALE GENOMIC DNA]</scope>
    <source>
        <strain evidence="7 8">AMFP18/2</strain>
    </source>
</reference>
<keyword evidence="6" id="KW-0694">RNA-binding</keyword>
<evidence type="ECO:0000256" key="1">
    <source>
        <dbReference type="ARBA" id="ARBA00009673"/>
    </source>
</evidence>
<evidence type="ECO:0000256" key="6">
    <source>
        <dbReference type="RuleBase" id="RU003470"/>
    </source>
</evidence>
<comment type="catalytic activity">
    <reaction evidence="4">
        <text>glycyl-tRNA(Ala) + H2O = tRNA(Ala) + glycine + H(+)</text>
        <dbReference type="Rhea" id="RHEA:53744"/>
        <dbReference type="Rhea" id="RHEA-COMP:9657"/>
        <dbReference type="Rhea" id="RHEA-COMP:13640"/>
        <dbReference type="ChEBI" id="CHEBI:15377"/>
        <dbReference type="ChEBI" id="CHEBI:15378"/>
        <dbReference type="ChEBI" id="CHEBI:57305"/>
        <dbReference type="ChEBI" id="CHEBI:78442"/>
        <dbReference type="ChEBI" id="CHEBI:78522"/>
        <dbReference type="EC" id="3.1.1.96"/>
    </reaction>
</comment>
<dbReference type="Gene3D" id="3.50.80.10">
    <property type="entry name" value="D-tyrosyl-tRNA(Tyr) deacylase"/>
    <property type="match status" value="1"/>
</dbReference>
<dbReference type="EMBL" id="JAFCIX010000114">
    <property type="protein sequence ID" value="KAH6598218.1"/>
    <property type="molecule type" value="Genomic_DNA"/>
</dbReference>
<evidence type="ECO:0000256" key="3">
    <source>
        <dbReference type="ARBA" id="ARBA00020007"/>
    </source>
</evidence>
<comment type="caution">
    <text evidence="7">The sequence shown here is derived from an EMBL/GenBank/DDBJ whole genome shotgun (WGS) entry which is preliminary data.</text>
</comment>
<dbReference type="PANTHER" id="PTHR10472:SF5">
    <property type="entry name" value="D-AMINOACYL-TRNA DEACYLASE 1"/>
    <property type="match status" value="1"/>
</dbReference>
<name>A0ABQ8FK82_9FUNG</name>
<evidence type="ECO:0000256" key="4">
    <source>
        <dbReference type="ARBA" id="ARBA00047676"/>
    </source>
</evidence>
<evidence type="ECO:0000313" key="8">
    <source>
        <dbReference type="Proteomes" id="UP001648503"/>
    </source>
</evidence>